<keyword evidence="5" id="KW-0234">DNA repair</keyword>
<accession>M4ED78</accession>
<dbReference type="Pfam" id="PF20168">
    <property type="entry name" value="PDS5"/>
    <property type="match status" value="1"/>
</dbReference>
<dbReference type="GO" id="GO:0006281">
    <property type="term" value="P:DNA repair"/>
    <property type="evidence" value="ECO:0007669"/>
    <property type="project" value="UniProtKB-KW"/>
</dbReference>
<dbReference type="Gramene" id="Bra026738.1">
    <property type="protein sequence ID" value="Bra026738.1-P"/>
    <property type="gene ID" value="Bra026738"/>
</dbReference>
<dbReference type="GO" id="GO:0005634">
    <property type="term" value="C:nucleus"/>
    <property type="evidence" value="ECO:0000318"/>
    <property type="project" value="GO_Central"/>
</dbReference>
<evidence type="ECO:0000256" key="3">
    <source>
        <dbReference type="ARBA" id="ARBA00022763"/>
    </source>
</evidence>
<dbReference type="InterPro" id="IPR016024">
    <property type="entry name" value="ARM-type_fold"/>
</dbReference>
<feature type="compositionally biased region" description="Basic and acidic residues" evidence="8">
    <location>
        <begin position="705"/>
        <end position="773"/>
    </location>
</feature>
<dbReference type="Gene3D" id="2.30.30.140">
    <property type="match status" value="1"/>
</dbReference>
<dbReference type="OMA" id="VLMWDLE"/>
<evidence type="ECO:0000313" key="9">
    <source>
        <dbReference type="EnsemblPlants" id="Bra026738.1-P"/>
    </source>
</evidence>
<reference evidence="9 10" key="2">
    <citation type="journal article" date="2018" name="Hortic Res">
        <title>Improved Brassica rapa reference genome by single-molecule sequencing and chromosome conformation capture technologies.</title>
        <authorList>
            <person name="Zhang L."/>
            <person name="Cai X."/>
            <person name="Wu J."/>
            <person name="Liu M."/>
            <person name="Grob S."/>
            <person name="Cheng F."/>
            <person name="Liang J."/>
            <person name="Cai C."/>
            <person name="Liu Z."/>
            <person name="Liu B."/>
            <person name="Wang F."/>
            <person name="Li S."/>
            <person name="Liu F."/>
            <person name="Li X."/>
            <person name="Cheng L."/>
            <person name="Yang W."/>
            <person name="Li M.H."/>
            <person name="Grossniklaus U."/>
            <person name="Zheng H."/>
            <person name="Wang X."/>
        </authorList>
    </citation>
    <scope>NUCLEOTIDE SEQUENCE [LARGE SCALE GENOMIC DNA]</scope>
    <source>
        <strain evidence="9 10">cv. Chiifu-401-42</strain>
    </source>
</reference>
<dbReference type="PANTHER" id="PTHR12663:SF69">
    <property type="entry name" value="SISTER CHROMATID COHESION PROTEIN PDS5 HOMOLOG E"/>
    <property type="match status" value="1"/>
</dbReference>
<comment type="subcellular location">
    <subcellularLocation>
        <location evidence="1">Nucleus</location>
    </subcellularLocation>
</comment>
<feature type="compositionally biased region" description="Basic and acidic residues" evidence="8">
    <location>
        <begin position="782"/>
        <end position="900"/>
    </location>
</feature>
<dbReference type="GO" id="GO:0000785">
    <property type="term" value="C:chromatin"/>
    <property type="evidence" value="ECO:0000318"/>
    <property type="project" value="GO_Central"/>
</dbReference>
<dbReference type="GO" id="GO:0007064">
    <property type="term" value="P:mitotic sister chromatid cohesion"/>
    <property type="evidence" value="ECO:0000318"/>
    <property type="project" value="GO_Central"/>
</dbReference>
<feature type="compositionally biased region" description="Basic and acidic residues" evidence="8">
    <location>
        <begin position="940"/>
        <end position="949"/>
    </location>
</feature>
<feature type="compositionally biased region" description="Polar residues" evidence="8">
    <location>
        <begin position="401"/>
        <end position="419"/>
    </location>
</feature>
<dbReference type="SUPFAM" id="SSF48371">
    <property type="entry name" value="ARM repeat"/>
    <property type="match status" value="1"/>
</dbReference>
<keyword evidence="10" id="KW-1185">Reference proteome</keyword>
<evidence type="ECO:0000256" key="7">
    <source>
        <dbReference type="ARBA" id="ARBA00023306"/>
    </source>
</evidence>
<proteinExistence type="predicted"/>
<evidence type="ECO:0000256" key="1">
    <source>
        <dbReference type="ARBA" id="ARBA00004123"/>
    </source>
</evidence>
<keyword evidence="7" id="KW-0131">Cell cycle</keyword>
<reference evidence="9 10" key="1">
    <citation type="journal article" date="2011" name="Nat. Genet.">
        <title>The genome of the mesopolyploid crop species Brassica rapa.</title>
        <authorList>
            <consortium name="Brassica rapa Genome Sequencing Project Consortium"/>
            <person name="Wang X."/>
            <person name="Wang H."/>
            <person name="Wang J."/>
            <person name="Sun R."/>
            <person name="Wu J."/>
            <person name="Liu S."/>
            <person name="Bai Y."/>
            <person name="Mun J.H."/>
            <person name="Bancroft I."/>
            <person name="Cheng F."/>
            <person name="Huang S."/>
            <person name="Li X."/>
            <person name="Hua W."/>
            <person name="Wang J."/>
            <person name="Wang X."/>
            <person name="Freeling M."/>
            <person name="Pires J.C."/>
            <person name="Paterson A.H."/>
            <person name="Chalhoub B."/>
            <person name="Wang B."/>
            <person name="Hayward A."/>
            <person name="Sharpe A.G."/>
            <person name="Park B.S."/>
            <person name="Weisshaar B."/>
            <person name="Liu B."/>
            <person name="Li B."/>
            <person name="Liu B."/>
            <person name="Tong C."/>
            <person name="Song C."/>
            <person name="Duran C."/>
            <person name="Peng C."/>
            <person name="Geng C."/>
            <person name="Koh C."/>
            <person name="Lin C."/>
            <person name="Edwards D."/>
            <person name="Mu D."/>
            <person name="Shen D."/>
            <person name="Soumpourou E."/>
            <person name="Li F."/>
            <person name="Fraser F."/>
            <person name="Conant G."/>
            <person name="Lassalle G."/>
            <person name="King G.J."/>
            <person name="Bonnema G."/>
            <person name="Tang H."/>
            <person name="Wang H."/>
            <person name="Belcram H."/>
            <person name="Zhou H."/>
            <person name="Hirakawa H."/>
            <person name="Abe H."/>
            <person name="Guo H."/>
            <person name="Wang H."/>
            <person name="Jin H."/>
            <person name="Parkin I.A."/>
            <person name="Batley J."/>
            <person name="Kim J.S."/>
            <person name="Just J."/>
            <person name="Li J."/>
            <person name="Xu J."/>
            <person name="Deng J."/>
            <person name="Kim J.A."/>
            <person name="Li J."/>
            <person name="Yu J."/>
            <person name="Meng J."/>
            <person name="Wang J."/>
            <person name="Min J."/>
            <person name="Poulain J."/>
            <person name="Wang J."/>
            <person name="Hatakeyama K."/>
            <person name="Wu K."/>
            <person name="Wang L."/>
            <person name="Fang L."/>
            <person name="Trick M."/>
            <person name="Links M.G."/>
            <person name="Zhao M."/>
            <person name="Jin M."/>
            <person name="Ramchiary N."/>
            <person name="Drou N."/>
            <person name="Berkman P.J."/>
            <person name="Cai Q."/>
            <person name="Huang Q."/>
            <person name="Li R."/>
            <person name="Tabata S."/>
            <person name="Cheng S."/>
            <person name="Zhang S."/>
            <person name="Zhang S."/>
            <person name="Huang S."/>
            <person name="Sato S."/>
            <person name="Sun S."/>
            <person name="Kwon S.J."/>
            <person name="Choi S.R."/>
            <person name="Lee T.H."/>
            <person name="Fan W."/>
            <person name="Zhao X."/>
            <person name="Tan X."/>
            <person name="Xu X."/>
            <person name="Wang Y."/>
            <person name="Qiu Y."/>
            <person name="Yin Y."/>
            <person name="Li Y."/>
            <person name="Du Y."/>
            <person name="Liao Y."/>
            <person name="Lim Y."/>
            <person name="Narusaka Y."/>
            <person name="Wang Y."/>
            <person name="Wang Z."/>
            <person name="Li Z."/>
            <person name="Wang Z."/>
            <person name="Xiong Z."/>
            <person name="Zhang Z."/>
        </authorList>
    </citation>
    <scope>NUCLEOTIDE SEQUENCE [LARGE SCALE GENOMIC DNA]</scope>
    <source>
        <strain evidence="9 10">cv. Chiifu-401-42</strain>
    </source>
</reference>
<dbReference type="FunCoup" id="M4ED78">
    <property type="interactions" value="359"/>
</dbReference>
<feature type="compositionally biased region" description="Basic and acidic residues" evidence="8">
    <location>
        <begin position="561"/>
        <end position="570"/>
    </location>
</feature>
<organism evidence="9 10">
    <name type="scientific">Brassica campestris</name>
    <name type="common">Field mustard</name>
    <dbReference type="NCBI Taxonomy" id="3711"/>
    <lineage>
        <taxon>Eukaryota</taxon>
        <taxon>Viridiplantae</taxon>
        <taxon>Streptophyta</taxon>
        <taxon>Embryophyta</taxon>
        <taxon>Tracheophyta</taxon>
        <taxon>Spermatophyta</taxon>
        <taxon>Magnoliopsida</taxon>
        <taxon>eudicotyledons</taxon>
        <taxon>Gunneridae</taxon>
        <taxon>Pentapetalae</taxon>
        <taxon>rosids</taxon>
        <taxon>malvids</taxon>
        <taxon>Brassicales</taxon>
        <taxon>Brassicaceae</taxon>
        <taxon>Brassiceae</taxon>
        <taxon>Brassica</taxon>
    </lineage>
</organism>
<feature type="region of interest" description="Disordered" evidence="8">
    <location>
        <begin position="632"/>
        <end position="957"/>
    </location>
</feature>
<evidence type="ECO:0000256" key="2">
    <source>
        <dbReference type="ARBA" id="ARBA00022618"/>
    </source>
</evidence>
<keyword evidence="4" id="KW-0498">Mitosis</keyword>
<dbReference type="Proteomes" id="UP000011750">
    <property type="component" value="Chromosome A09"/>
</dbReference>
<feature type="compositionally biased region" description="Basic and acidic residues" evidence="8">
    <location>
        <begin position="470"/>
        <end position="479"/>
    </location>
</feature>
<dbReference type="GO" id="GO:0140670">
    <property type="term" value="F:cohesin unloader activity"/>
    <property type="evidence" value="ECO:0000318"/>
    <property type="project" value="GO_Central"/>
</dbReference>
<feature type="compositionally biased region" description="Basic and acidic residues" evidence="8">
    <location>
        <begin position="920"/>
        <end position="934"/>
    </location>
</feature>
<sequence length="957" mass="104838">MGRLVGESELPEALLKAGKDLLEPHSSTDSLLDLLHVPILLPLDILSDFVVKVETLLSNVEQDPIVAVQSALRPSTKALISADLLRNPDSDVRVYVVSCLTEIMRITAPEAPYHDDHMKDIFEVTVEAFGKLADASSRSYKKAEAVLDTVAKVRSSLVMLDLECDDVILEMFRQFLKVISPDHPQAVLHSMETIMTTVIDESEEVPMDLLEILLAAVKKENQDVSPMASKLVDKFLSICASTLRPCIMEALKSTGTSLDMYSPVVSSICQSEAAASEAQIVVNPKETKAGEKTVEEQVVPSDSLQGKLDLGLSVKGARSKRTARGGTRANGDDKVTKGSDLHQLLKQGHSESTDTDTESGSTRRRGRKPNSLMNPEEGYSFKTSSSKNDSSRGKLAGKKASSPSKVGQTNQSVVISISPSGKSRKKGSGKRSRSKMEETDLDAASLARPVSKKPTVKKDKPEEEDLMETDIEKPEDSIKTAKPSKKEKKAENGSAKTSAKKPLEESKTSGKKQVHSEAKKNNSKTDITHSSKSKKKSSPATTPATKESEQTPKSNPKRKRTAGEEVESNKSKLGQELVGKRVKVWWPLDKTFYEGVIQSYDGRTRRHKVLYSDGEAEAIYLKNETWEIIQDKSSASEEKEDDDLPDSTPLSDIMRRQKAKKSKNVELSSSSDVRSSKEKEPVTNSIKKGKRTKGALKGKGLSNEPESREEKDVKSSKEPKAETGRTEKRQKVTKDIPRESEKDCDDKEEAEAKVEEGLKSGAEPECKRDHQELADDPNAETKTSEDAKLIEKEDMSEVREGESAKDASEDAKLIEKEDMSEVREGESAKDASEDAKLIEKEDMSEVREGESAKDASEDAKLIEKEDMSEVREGESAKDASEDAKLIEKEDISEDQSHGAAKEPSVTETGKVENEAEEDDQRALKEVGEETDKAKAGTVKEVGEETDKAEAGTTPVSG</sequence>
<dbReference type="GO" id="GO:0051301">
    <property type="term" value="P:cell division"/>
    <property type="evidence" value="ECO:0007669"/>
    <property type="project" value="UniProtKB-KW"/>
</dbReference>
<dbReference type="CDD" id="cd20404">
    <property type="entry name" value="Tudor_Agenet_AtEML-like"/>
    <property type="match status" value="1"/>
</dbReference>
<feature type="region of interest" description="Disordered" evidence="8">
    <location>
        <begin position="310"/>
        <end position="574"/>
    </location>
</feature>
<keyword evidence="2" id="KW-0132">Cell division</keyword>
<feature type="compositionally biased region" description="Basic and acidic residues" evidence="8">
    <location>
        <begin position="330"/>
        <end position="340"/>
    </location>
</feature>
<evidence type="ECO:0000256" key="8">
    <source>
        <dbReference type="SAM" id="MobiDB-lite"/>
    </source>
</evidence>
<protein>
    <recommendedName>
        <fullName evidence="11">Tudor domain-containing protein</fullName>
    </recommendedName>
</protein>
<evidence type="ECO:0000256" key="6">
    <source>
        <dbReference type="ARBA" id="ARBA00023242"/>
    </source>
</evidence>
<dbReference type="InterPro" id="IPR039776">
    <property type="entry name" value="Pds5"/>
</dbReference>
<dbReference type="GO" id="GO:0035825">
    <property type="term" value="P:homologous recombination"/>
    <property type="evidence" value="ECO:0007669"/>
    <property type="project" value="UniProtKB-ARBA"/>
</dbReference>
<reference evidence="9" key="3">
    <citation type="submission" date="2023-03" db="UniProtKB">
        <authorList>
            <consortium name="EnsemblPlants"/>
        </authorList>
    </citation>
    <scope>IDENTIFICATION</scope>
    <source>
        <strain evidence="9">cv. Chiifu-401-42</strain>
    </source>
</reference>
<dbReference type="HOGENOM" id="CLU_008968_0_0_1"/>
<dbReference type="SUPFAM" id="SSF63748">
    <property type="entry name" value="Tudor/PWWP/MBT"/>
    <property type="match status" value="1"/>
</dbReference>
<keyword evidence="3" id="KW-0227">DNA damage</keyword>
<feature type="compositionally biased region" description="Basic residues" evidence="8">
    <location>
        <begin position="422"/>
        <end position="433"/>
    </location>
</feature>
<dbReference type="STRING" id="51351.M4ED78"/>
<evidence type="ECO:0008006" key="11">
    <source>
        <dbReference type="Google" id="ProtNLM"/>
    </source>
</evidence>
<feature type="compositionally biased region" description="Basic residues" evidence="8">
    <location>
        <begin position="687"/>
        <end position="696"/>
    </location>
</feature>
<dbReference type="AlphaFoldDB" id="M4ED78"/>
<evidence type="ECO:0000256" key="5">
    <source>
        <dbReference type="ARBA" id="ARBA00023204"/>
    </source>
</evidence>
<dbReference type="InParanoid" id="M4ED78"/>
<dbReference type="EnsemblPlants" id="Bra026738.1">
    <property type="protein sequence ID" value="Bra026738.1-P"/>
    <property type="gene ID" value="Bra026738"/>
</dbReference>
<keyword evidence="6" id="KW-0539">Nucleus</keyword>
<name>M4ED78_BRACM</name>
<dbReference type="PANTHER" id="PTHR12663">
    <property type="entry name" value="ANDROGEN INDUCED INHIBITOR OF PROLIFERATION AS3 / PDS5-RELATED"/>
    <property type="match status" value="1"/>
</dbReference>
<dbReference type="eggNOG" id="KOG1525">
    <property type="taxonomic scope" value="Eukaryota"/>
</dbReference>
<evidence type="ECO:0000256" key="4">
    <source>
        <dbReference type="ARBA" id="ARBA00022776"/>
    </source>
</evidence>
<evidence type="ECO:0000313" key="10">
    <source>
        <dbReference type="Proteomes" id="UP000011750"/>
    </source>
</evidence>
<feature type="compositionally biased region" description="Basic and acidic residues" evidence="8">
    <location>
        <begin position="501"/>
        <end position="520"/>
    </location>
</feature>